<dbReference type="InterPro" id="IPR003593">
    <property type="entry name" value="AAA+_ATPase"/>
</dbReference>
<dbReference type="EMBL" id="JADBJN010000003">
    <property type="protein sequence ID" value="KAG5672504.1"/>
    <property type="molecule type" value="Genomic_DNA"/>
</dbReference>
<accession>A0A9J6BS24</accession>
<feature type="transmembrane region" description="Helical" evidence="9">
    <location>
        <begin position="600"/>
        <end position="620"/>
    </location>
</feature>
<evidence type="ECO:0000313" key="12">
    <source>
        <dbReference type="EMBL" id="KAG5672504.1"/>
    </source>
</evidence>
<dbReference type="FunFam" id="3.40.50.300:FF:000973">
    <property type="entry name" value="Multidrug resistance-associated protein 4"/>
    <property type="match status" value="1"/>
</dbReference>
<dbReference type="AlphaFoldDB" id="A0A9J6BS24"/>
<dbReference type="PROSITE" id="PS50893">
    <property type="entry name" value="ABC_TRANSPORTER_2"/>
    <property type="match status" value="2"/>
</dbReference>
<keyword evidence="13" id="KW-1185">Reference proteome</keyword>
<feature type="domain" description="ABC transporter" evidence="10">
    <location>
        <begin position="692"/>
        <end position="926"/>
    </location>
</feature>
<dbReference type="CDD" id="cd03244">
    <property type="entry name" value="ABCC_MRP_domain2"/>
    <property type="match status" value="1"/>
</dbReference>
<feature type="transmembrane region" description="Helical" evidence="9">
    <location>
        <begin position="515"/>
        <end position="534"/>
    </location>
</feature>
<dbReference type="SUPFAM" id="SSF90123">
    <property type="entry name" value="ABC transporter transmembrane region"/>
    <property type="match status" value="1"/>
</dbReference>
<dbReference type="CDD" id="cd18580">
    <property type="entry name" value="ABC_6TM_ABCC_D2"/>
    <property type="match status" value="1"/>
</dbReference>
<comment type="caution">
    <text evidence="12">The sequence shown here is derived from an EMBL/GenBank/DDBJ whole genome shotgun (WGS) entry which is preliminary data.</text>
</comment>
<dbReference type="InterPro" id="IPR050173">
    <property type="entry name" value="ABC_transporter_C-like"/>
</dbReference>
<dbReference type="GO" id="GO:0140359">
    <property type="term" value="F:ABC-type transporter activity"/>
    <property type="evidence" value="ECO:0007669"/>
    <property type="project" value="InterPro"/>
</dbReference>
<dbReference type="OrthoDB" id="6500128at2759"/>
<feature type="domain" description="ABC transporter" evidence="10">
    <location>
        <begin position="71"/>
        <end position="296"/>
    </location>
</feature>
<name>A0A9J6BS24_POLVA</name>
<dbReference type="InterPro" id="IPR011527">
    <property type="entry name" value="ABC1_TM_dom"/>
</dbReference>
<organism evidence="12 13">
    <name type="scientific">Polypedilum vanderplanki</name>
    <name type="common">Sleeping chironomid midge</name>
    <dbReference type="NCBI Taxonomy" id="319348"/>
    <lineage>
        <taxon>Eukaryota</taxon>
        <taxon>Metazoa</taxon>
        <taxon>Ecdysozoa</taxon>
        <taxon>Arthropoda</taxon>
        <taxon>Hexapoda</taxon>
        <taxon>Insecta</taxon>
        <taxon>Pterygota</taxon>
        <taxon>Neoptera</taxon>
        <taxon>Endopterygota</taxon>
        <taxon>Diptera</taxon>
        <taxon>Nematocera</taxon>
        <taxon>Chironomoidea</taxon>
        <taxon>Chironomidae</taxon>
        <taxon>Chironominae</taxon>
        <taxon>Polypedilum</taxon>
        <taxon>Polypedilum</taxon>
    </lineage>
</organism>
<keyword evidence="2" id="KW-0813">Transport</keyword>
<keyword evidence="8 9" id="KW-0472">Membrane</keyword>
<feature type="domain" description="ABC transmembrane type-1" evidence="11">
    <location>
        <begin position="356"/>
        <end position="658"/>
    </location>
</feature>
<feature type="transmembrane region" description="Helical" evidence="9">
    <location>
        <begin position="415"/>
        <end position="443"/>
    </location>
</feature>
<evidence type="ECO:0000256" key="2">
    <source>
        <dbReference type="ARBA" id="ARBA00022448"/>
    </source>
</evidence>
<keyword evidence="7 9" id="KW-1133">Transmembrane helix</keyword>
<dbReference type="CDD" id="cd03250">
    <property type="entry name" value="ABCC_MRP_domain1"/>
    <property type="match status" value="1"/>
</dbReference>
<evidence type="ECO:0000256" key="5">
    <source>
        <dbReference type="ARBA" id="ARBA00022741"/>
    </source>
</evidence>
<dbReference type="SMART" id="SM00382">
    <property type="entry name" value="AAA"/>
    <property type="match status" value="2"/>
</dbReference>
<evidence type="ECO:0000313" key="13">
    <source>
        <dbReference type="Proteomes" id="UP001107558"/>
    </source>
</evidence>
<evidence type="ECO:0000256" key="7">
    <source>
        <dbReference type="ARBA" id="ARBA00022989"/>
    </source>
</evidence>
<keyword evidence="3 9" id="KW-0812">Transmembrane</keyword>
<dbReference type="PANTHER" id="PTHR24223">
    <property type="entry name" value="ATP-BINDING CASSETTE SUB-FAMILY C"/>
    <property type="match status" value="1"/>
</dbReference>
<gene>
    <name evidence="12" type="ORF">PVAND_002628</name>
</gene>
<evidence type="ECO:0000256" key="1">
    <source>
        <dbReference type="ARBA" id="ARBA00004141"/>
    </source>
</evidence>
<comment type="subcellular location">
    <subcellularLocation>
        <location evidence="1">Membrane</location>
        <topology evidence="1">Multi-pass membrane protein</topology>
    </subcellularLocation>
</comment>
<evidence type="ECO:0000256" key="4">
    <source>
        <dbReference type="ARBA" id="ARBA00022737"/>
    </source>
</evidence>
<dbReference type="Pfam" id="PF00005">
    <property type="entry name" value="ABC_tran"/>
    <property type="match status" value="2"/>
</dbReference>
<evidence type="ECO:0000256" key="3">
    <source>
        <dbReference type="ARBA" id="ARBA00022692"/>
    </source>
</evidence>
<dbReference type="Gene3D" id="1.20.1560.10">
    <property type="entry name" value="ABC transporter type 1, transmembrane domain"/>
    <property type="match status" value="1"/>
</dbReference>
<evidence type="ECO:0000259" key="11">
    <source>
        <dbReference type="PROSITE" id="PS50929"/>
    </source>
</evidence>
<feature type="transmembrane region" description="Helical" evidence="9">
    <location>
        <begin position="632"/>
        <end position="650"/>
    </location>
</feature>
<dbReference type="GO" id="GO:0016020">
    <property type="term" value="C:membrane"/>
    <property type="evidence" value="ECO:0007669"/>
    <property type="project" value="UniProtKB-SubCell"/>
</dbReference>
<dbReference type="PANTHER" id="PTHR24223:SF324">
    <property type="entry name" value="LD17001P"/>
    <property type="match status" value="1"/>
</dbReference>
<sequence>MSMVHFWPLAITFCAEGYVSAKRLQEFLLMPEHKKRPLMLLNKNEKEKEESKISSAAKRIHNEISSNTNAIIFKDLSADWINGDLECVTGLKEINYKFKRGNTYAVIGSVGSGKSSLLQAILGELEIDSGTIEIFGTISYANQEAFLFEGTVRSNILFKESFDENKYAKVTAACGLLKDFEQLEKGDLTVVGEKGVSLSGGQKARINLARAVYREADIYLLDDILSAVDAHVGSHIFNECIMEYLKNKTVILVSHQLQYLHKIEDIIVLADGQIKASGSYNELKHKEIANLLPVESNNDKNENESEKFFEELTKHLNQKPEESESYNEKESQEIGTVRFEIYKNYMKAIQNVPLVIFVLFLRVLNQSIASFIDYFVSQWVNWEESVARVSNTTTIVNDTQIENYEENEINDKRQWFINVYIGIICIFIVVILKAEFSFFYSLLRASQNLHNMMFNGLINTYTQFFNQNPSGRILNRFSKDIGSIDTQLPNVMFECICFVLEFFAIMILVSLVNVYFVIPTLIMVVILIGMRHIYVSTSRNIKRVESISKSPIFAHTNATLQGLSTIRALKAENAVIENFNYYVDHNTSAWFSYWTVTRAFAFWLDIVCILYIAIITFSFVEMNVENVPGGNVGLAITQIIGLIGMLQWGIRQTSELENQMVCVERVMEYANLPSEMKNEKAPPANWPSNGEVEFDNLSLYYKNEECKASISNLSIKIKPQEKVGIVGRTGSGKSSIIQALFRMTRIEGSIKIDGIDTQQIDLYNLRKNISIIPQEPVLFSGSLRFNLDAFNENSDDAIWKALELVELKETIKALTGGLECKISDGGSNFSVGQRQLICLARALLRKNKILVLDEATANVDYETDKLIQKTISTEFADCTLIVIAHRLNTVIHSDKILVMEGGNLVEFDHPYNLLKNENGFLRKLVNQTSLSLIDEAEKSYQEQESKKLK</sequence>
<dbReference type="PROSITE" id="PS50929">
    <property type="entry name" value="ABC_TM1F"/>
    <property type="match status" value="1"/>
</dbReference>
<dbReference type="InterPro" id="IPR027417">
    <property type="entry name" value="P-loop_NTPase"/>
</dbReference>
<keyword evidence="4" id="KW-0677">Repeat</keyword>
<evidence type="ECO:0000256" key="6">
    <source>
        <dbReference type="ARBA" id="ARBA00022840"/>
    </source>
</evidence>
<dbReference type="InterPro" id="IPR044726">
    <property type="entry name" value="ABCC_6TM_D2"/>
</dbReference>
<evidence type="ECO:0000256" key="9">
    <source>
        <dbReference type="SAM" id="Phobius"/>
    </source>
</evidence>
<dbReference type="InterPro" id="IPR036640">
    <property type="entry name" value="ABC1_TM_sf"/>
</dbReference>
<dbReference type="PROSITE" id="PS00211">
    <property type="entry name" value="ABC_TRANSPORTER_1"/>
    <property type="match status" value="2"/>
</dbReference>
<reference evidence="12" key="1">
    <citation type="submission" date="2021-03" db="EMBL/GenBank/DDBJ databases">
        <title>Chromosome level genome of the anhydrobiotic midge Polypedilum vanderplanki.</title>
        <authorList>
            <person name="Yoshida Y."/>
            <person name="Kikawada T."/>
            <person name="Gusev O."/>
        </authorList>
    </citation>
    <scope>NUCLEOTIDE SEQUENCE</scope>
    <source>
        <strain evidence="12">NIAS01</strain>
        <tissue evidence="12">Whole body or cell culture</tissue>
    </source>
</reference>
<dbReference type="Gene3D" id="3.40.50.300">
    <property type="entry name" value="P-loop containing nucleotide triphosphate hydrolases"/>
    <property type="match status" value="2"/>
</dbReference>
<proteinExistence type="predicted"/>
<keyword evidence="5" id="KW-0547">Nucleotide-binding</keyword>
<dbReference type="Pfam" id="PF00664">
    <property type="entry name" value="ABC_membrane"/>
    <property type="match status" value="1"/>
</dbReference>
<dbReference type="GO" id="GO:0016887">
    <property type="term" value="F:ATP hydrolysis activity"/>
    <property type="evidence" value="ECO:0007669"/>
    <property type="project" value="InterPro"/>
</dbReference>
<dbReference type="Proteomes" id="UP001107558">
    <property type="component" value="Chromosome 3"/>
</dbReference>
<dbReference type="GO" id="GO:0005524">
    <property type="term" value="F:ATP binding"/>
    <property type="evidence" value="ECO:0007669"/>
    <property type="project" value="UniProtKB-KW"/>
</dbReference>
<dbReference type="FunFam" id="3.40.50.300:FF:000163">
    <property type="entry name" value="Multidrug resistance-associated protein member 4"/>
    <property type="match status" value="1"/>
</dbReference>
<protein>
    <submittedName>
        <fullName evidence="12">Uncharacterized protein</fullName>
    </submittedName>
</protein>
<dbReference type="InterPro" id="IPR017871">
    <property type="entry name" value="ABC_transporter-like_CS"/>
</dbReference>
<dbReference type="SUPFAM" id="SSF52540">
    <property type="entry name" value="P-loop containing nucleoside triphosphate hydrolases"/>
    <property type="match status" value="2"/>
</dbReference>
<dbReference type="InterPro" id="IPR003439">
    <property type="entry name" value="ABC_transporter-like_ATP-bd"/>
</dbReference>
<dbReference type="FunFam" id="1.20.1560.10:FF:000014">
    <property type="entry name" value="Multidrug resistance-associated protein member 4"/>
    <property type="match status" value="1"/>
</dbReference>
<keyword evidence="6" id="KW-0067">ATP-binding</keyword>
<evidence type="ECO:0000259" key="10">
    <source>
        <dbReference type="PROSITE" id="PS50893"/>
    </source>
</evidence>
<evidence type="ECO:0000256" key="8">
    <source>
        <dbReference type="ARBA" id="ARBA00023136"/>
    </source>
</evidence>